<dbReference type="GO" id="GO:0004852">
    <property type="term" value="F:uroporphyrinogen-III synthase activity"/>
    <property type="evidence" value="ECO:0007669"/>
    <property type="project" value="InterPro"/>
</dbReference>
<dbReference type="InterPro" id="IPR014777">
    <property type="entry name" value="4pyrrole_Mease_sub1"/>
</dbReference>
<dbReference type="EC" id="2.1.1.107" evidence="2"/>
<dbReference type="RefSeq" id="WP_044766538.1">
    <property type="nucleotide sequence ID" value="NZ_CEIH01000020.1"/>
</dbReference>
<dbReference type="SUPFAM" id="SSF69618">
    <property type="entry name" value="HemD-like"/>
    <property type="match status" value="1"/>
</dbReference>
<dbReference type="EMBL" id="FIJK01000003">
    <property type="protein sequence ID" value="CYW00685.1"/>
    <property type="molecule type" value="Genomic_DNA"/>
</dbReference>
<evidence type="ECO:0000256" key="5">
    <source>
        <dbReference type="ARBA" id="ARBA00022679"/>
    </source>
</evidence>
<evidence type="ECO:0000259" key="11">
    <source>
        <dbReference type="Pfam" id="PF02602"/>
    </source>
</evidence>
<dbReference type="GO" id="GO:0032259">
    <property type="term" value="P:methylation"/>
    <property type="evidence" value="ECO:0007669"/>
    <property type="project" value="UniProtKB-KW"/>
</dbReference>
<dbReference type="AlphaFoldDB" id="A0A123U527"/>
<dbReference type="FunFam" id="3.30.950.10:FF:000001">
    <property type="entry name" value="Siroheme synthase"/>
    <property type="match status" value="1"/>
</dbReference>
<evidence type="ECO:0000256" key="9">
    <source>
        <dbReference type="RuleBase" id="RU003960"/>
    </source>
</evidence>
<keyword evidence="4 9" id="KW-0489">Methyltransferase</keyword>
<dbReference type="GO" id="GO:0019354">
    <property type="term" value="P:siroheme biosynthetic process"/>
    <property type="evidence" value="ECO:0007669"/>
    <property type="project" value="InterPro"/>
</dbReference>
<proteinExistence type="inferred from homology"/>
<evidence type="ECO:0000259" key="10">
    <source>
        <dbReference type="Pfam" id="PF00590"/>
    </source>
</evidence>
<dbReference type="InterPro" id="IPR003754">
    <property type="entry name" value="4pyrrol_synth_uPrphyn_synth"/>
</dbReference>
<evidence type="ECO:0000256" key="4">
    <source>
        <dbReference type="ARBA" id="ARBA00022603"/>
    </source>
</evidence>
<dbReference type="NCBIfam" id="NF004790">
    <property type="entry name" value="PRK06136.1"/>
    <property type="match status" value="1"/>
</dbReference>
<dbReference type="Gene3D" id="3.30.950.10">
    <property type="entry name" value="Methyltransferase, Cobalt-precorrin-4 Transmethylase, Domain 2"/>
    <property type="match status" value="1"/>
</dbReference>
<dbReference type="Gene3D" id="3.40.50.10090">
    <property type="match status" value="1"/>
</dbReference>
<evidence type="ECO:0000313" key="13">
    <source>
        <dbReference type="Proteomes" id="UP000069526"/>
    </source>
</evidence>
<evidence type="ECO:0000256" key="3">
    <source>
        <dbReference type="ARBA" id="ARBA00018323"/>
    </source>
</evidence>
<dbReference type="PANTHER" id="PTHR45790:SF3">
    <property type="entry name" value="S-ADENOSYL-L-METHIONINE-DEPENDENT UROPORPHYRINOGEN III METHYLTRANSFERASE, CHLOROPLASTIC"/>
    <property type="match status" value="1"/>
</dbReference>
<keyword evidence="5 9" id="KW-0808">Transferase</keyword>
<dbReference type="CDD" id="cd11642">
    <property type="entry name" value="SUMT"/>
    <property type="match status" value="1"/>
</dbReference>
<reference evidence="12 13" key="1">
    <citation type="submission" date="2016-02" db="EMBL/GenBank/DDBJ databases">
        <authorList>
            <consortium name="Pathogen Informatics"/>
        </authorList>
    </citation>
    <scope>NUCLEOTIDE SEQUENCE [LARGE SCALE GENOMIC DNA]</scope>
    <source>
        <strain evidence="12 13">SS1013</strain>
    </source>
</reference>
<dbReference type="GO" id="GO:0004851">
    <property type="term" value="F:uroporphyrin-III C-methyltransferase activity"/>
    <property type="evidence" value="ECO:0007669"/>
    <property type="project" value="UniProtKB-EC"/>
</dbReference>
<dbReference type="InterPro" id="IPR014776">
    <property type="entry name" value="4pyrrole_Mease_sub2"/>
</dbReference>
<dbReference type="InterPro" id="IPR000878">
    <property type="entry name" value="4pyrrol_Mease"/>
</dbReference>
<evidence type="ECO:0000256" key="7">
    <source>
        <dbReference type="ARBA" id="ARBA00023244"/>
    </source>
</evidence>
<dbReference type="Pfam" id="PF00590">
    <property type="entry name" value="TP_methylase"/>
    <property type="match status" value="1"/>
</dbReference>
<dbReference type="InterPro" id="IPR050161">
    <property type="entry name" value="Siro_Cobalamin_biosynth"/>
</dbReference>
<comment type="similarity">
    <text evidence="1 9">Belongs to the precorrin methyltransferase family.</text>
</comment>
<gene>
    <name evidence="12" type="primary">cysG</name>
    <name evidence="12" type="ORF">ERS132539_00225</name>
</gene>
<dbReference type="SUPFAM" id="SSF53790">
    <property type="entry name" value="Tetrapyrrole methylase"/>
    <property type="match status" value="1"/>
</dbReference>
<evidence type="ECO:0000256" key="1">
    <source>
        <dbReference type="ARBA" id="ARBA00005879"/>
    </source>
</evidence>
<evidence type="ECO:0000256" key="6">
    <source>
        <dbReference type="ARBA" id="ARBA00022691"/>
    </source>
</evidence>
<organism evidence="12 13">
    <name type="scientific">Streptococcus suis</name>
    <dbReference type="NCBI Taxonomy" id="1307"/>
    <lineage>
        <taxon>Bacteria</taxon>
        <taxon>Bacillati</taxon>
        <taxon>Bacillota</taxon>
        <taxon>Bacilli</taxon>
        <taxon>Lactobacillales</taxon>
        <taxon>Streptococcaceae</taxon>
        <taxon>Streptococcus</taxon>
    </lineage>
</organism>
<accession>A0A123U527</accession>
<feature type="domain" description="Tetrapyrrole biosynthesis uroporphyrinogen III synthase" evidence="11">
    <location>
        <begin position="266"/>
        <end position="346"/>
    </location>
</feature>
<keyword evidence="7" id="KW-0627">Porphyrin biosynthesis</keyword>
<evidence type="ECO:0000256" key="2">
    <source>
        <dbReference type="ARBA" id="ARBA00012162"/>
    </source>
</evidence>
<evidence type="ECO:0000256" key="8">
    <source>
        <dbReference type="ARBA" id="ARBA00079776"/>
    </source>
</evidence>
<feature type="domain" description="Tetrapyrrole methylase" evidence="10">
    <location>
        <begin position="6"/>
        <end position="214"/>
    </location>
</feature>
<sequence length="484" mass="53601">MTGFVSLLGAGPGDVELITVKGARRLREADVLVYDRLVNKDLFSYLSDKCQLIDVGKKPGMPCIRQEEIERILIEKARENKRVVRLKSGDPYIFGRGGEEAQALVEAGIPFEIVPGVTSAIAGATYAGIPMTFRDKATSFHVFTGHLQDEMESLNWAAISQLKGTLVFLMGMKHLSVITQELVNNGFSKDTPVAIVEWATHPSQRSIDGTLATIEEQALKEDMKAPSIIVVGDVVSFRKELNFYENLPLHGKRIFLQDSATGKLPAYLKDDGATLVKFPSSTQVNKLSFELPDLSHVDGMVFADRQSWILFLSRLREDGIDLRSLSHIQFAAIGHHTAKTLEEAGILLVAKGAQSKDPAIRNLLENTEENWYLVAPDHKLADLRSLYDFPVLVTHSLGFDKEVSPEDWTNLDCVCLPNSVAAANFVSLVEETGLDLQELPIIVMGETTRDKLAEAGYSRIIETDQPTILAIRDKCRDILIKENL</sequence>
<keyword evidence="6" id="KW-0949">S-adenosyl-L-methionine</keyword>
<dbReference type="Gene3D" id="3.40.1010.10">
    <property type="entry name" value="Cobalt-precorrin-4 Transmethylase, Domain 1"/>
    <property type="match status" value="1"/>
</dbReference>
<dbReference type="FunFam" id="3.40.1010.10:FF:000001">
    <property type="entry name" value="Siroheme synthase"/>
    <property type="match status" value="1"/>
</dbReference>
<name>A0A123U527_STRSU</name>
<dbReference type="Proteomes" id="UP000069526">
    <property type="component" value="Unassembled WGS sequence"/>
</dbReference>
<dbReference type="NCBIfam" id="TIGR01469">
    <property type="entry name" value="cobA_cysG_Cterm"/>
    <property type="match status" value="1"/>
</dbReference>
<dbReference type="InterPro" id="IPR035996">
    <property type="entry name" value="4pyrrol_Methylase_sf"/>
</dbReference>
<dbReference type="PANTHER" id="PTHR45790">
    <property type="entry name" value="SIROHEME SYNTHASE-RELATED"/>
    <property type="match status" value="1"/>
</dbReference>
<dbReference type="InterPro" id="IPR036108">
    <property type="entry name" value="4pyrrol_syn_uPrphyn_synt_sf"/>
</dbReference>
<dbReference type="Pfam" id="PF02602">
    <property type="entry name" value="HEM4"/>
    <property type="match status" value="1"/>
</dbReference>
<dbReference type="InterPro" id="IPR006366">
    <property type="entry name" value="CobA/CysG_C"/>
</dbReference>
<dbReference type="InterPro" id="IPR003043">
    <property type="entry name" value="Uropor_MeTrfase_CS"/>
</dbReference>
<protein>
    <recommendedName>
        <fullName evidence="3">Uroporphyrinogen-III C-methyltransferase</fullName>
        <ecNumber evidence="2">2.1.1.107</ecNumber>
    </recommendedName>
    <alternativeName>
        <fullName evidence="8">Uroporphyrinogen III methylase</fullName>
    </alternativeName>
</protein>
<dbReference type="PROSITE" id="PS00840">
    <property type="entry name" value="SUMT_2"/>
    <property type="match status" value="1"/>
</dbReference>
<evidence type="ECO:0000313" key="12">
    <source>
        <dbReference type="EMBL" id="CYW00685.1"/>
    </source>
</evidence>
<dbReference type="PROSITE" id="PS00839">
    <property type="entry name" value="SUMT_1"/>
    <property type="match status" value="1"/>
</dbReference>